<gene>
    <name evidence="2" type="ORF">A2983_03895</name>
</gene>
<evidence type="ECO:0000313" key="3">
    <source>
        <dbReference type="Proteomes" id="UP000177040"/>
    </source>
</evidence>
<dbReference type="EMBL" id="MFQH01000023">
    <property type="protein sequence ID" value="OGH77759.1"/>
    <property type="molecule type" value="Genomic_DNA"/>
</dbReference>
<evidence type="ECO:0000313" key="2">
    <source>
        <dbReference type="EMBL" id="OGH77759.1"/>
    </source>
</evidence>
<comment type="caution">
    <text evidence="2">The sequence shown here is derived from an EMBL/GenBank/DDBJ whole genome shotgun (WGS) entry which is preliminary data.</text>
</comment>
<keyword evidence="1" id="KW-0472">Membrane</keyword>
<dbReference type="InterPro" id="IPR019277">
    <property type="entry name" value="DUF2304"/>
</dbReference>
<sequence length="108" mass="12352">MIFQIIFSLFAIAALGLVWRRRADGLLSKHSALWWSIIWLAVLALAWYPNSTQVLADILGIGRGVDLVTYCALAFLFFTIFRLTIKIESLQRDITKVVRRDALEKNNI</sequence>
<accession>A0A1F6N1E7</accession>
<name>A0A1F6N1E7_9BACT</name>
<organism evidence="2 3">
    <name type="scientific">Candidatus Magasanikbacteria bacterium RIFCSPLOWO2_01_FULL_40_15</name>
    <dbReference type="NCBI Taxonomy" id="1798686"/>
    <lineage>
        <taxon>Bacteria</taxon>
        <taxon>Candidatus Magasanikiibacteriota</taxon>
    </lineage>
</organism>
<evidence type="ECO:0008006" key="4">
    <source>
        <dbReference type="Google" id="ProtNLM"/>
    </source>
</evidence>
<feature type="transmembrane region" description="Helical" evidence="1">
    <location>
        <begin position="33"/>
        <end position="55"/>
    </location>
</feature>
<proteinExistence type="predicted"/>
<reference evidence="2 3" key="1">
    <citation type="journal article" date="2016" name="Nat. Commun.">
        <title>Thousands of microbial genomes shed light on interconnected biogeochemical processes in an aquifer system.</title>
        <authorList>
            <person name="Anantharaman K."/>
            <person name="Brown C.T."/>
            <person name="Hug L.A."/>
            <person name="Sharon I."/>
            <person name="Castelle C.J."/>
            <person name="Probst A.J."/>
            <person name="Thomas B.C."/>
            <person name="Singh A."/>
            <person name="Wilkins M.J."/>
            <person name="Karaoz U."/>
            <person name="Brodie E.L."/>
            <person name="Williams K.H."/>
            <person name="Hubbard S.S."/>
            <person name="Banfield J.F."/>
        </authorList>
    </citation>
    <scope>NUCLEOTIDE SEQUENCE [LARGE SCALE GENOMIC DNA]</scope>
</reference>
<feature type="transmembrane region" description="Helical" evidence="1">
    <location>
        <begin position="67"/>
        <end position="85"/>
    </location>
</feature>
<evidence type="ECO:0000256" key="1">
    <source>
        <dbReference type="SAM" id="Phobius"/>
    </source>
</evidence>
<keyword evidence="1" id="KW-1133">Transmembrane helix</keyword>
<dbReference type="Proteomes" id="UP000177040">
    <property type="component" value="Unassembled WGS sequence"/>
</dbReference>
<dbReference type="Pfam" id="PF10066">
    <property type="entry name" value="DUF2304"/>
    <property type="match status" value="1"/>
</dbReference>
<protein>
    <recommendedName>
        <fullName evidence="4">DUF2304 domain-containing protein</fullName>
    </recommendedName>
</protein>
<keyword evidence="1" id="KW-0812">Transmembrane</keyword>
<dbReference type="AlphaFoldDB" id="A0A1F6N1E7"/>